<dbReference type="Pfam" id="PF13443">
    <property type="entry name" value="HTH_26"/>
    <property type="match status" value="1"/>
</dbReference>
<dbReference type="SMART" id="SM00530">
    <property type="entry name" value="HTH_XRE"/>
    <property type="match status" value="2"/>
</dbReference>
<dbReference type="PANTHER" id="PTHR40661">
    <property type="match status" value="1"/>
</dbReference>
<proteinExistence type="predicted"/>
<keyword evidence="1" id="KW-0805">Transcription regulation</keyword>
<dbReference type="InterPro" id="IPR001387">
    <property type="entry name" value="Cro/C1-type_HTH"/>
</dbReference>
<dbReference type="InterPro" id="IPR010982">
    <property type="entry name" value="Lambda_DNA-bd_dom_sf"/>
</dbReference>
<reference evidence="5" key="1">
    <citation type="journal article" date="2021" name="PeerJ">
        <title>Extensive microbial diversity within the chicken gut microbiome revealed by metagenomics and culture.</title>
        <authorList>
            <person name="Gilroy R."/>
            <person name="Ravi A."/>
            <person name="Getino M."/>
            <person name="Pursley I."/>
            <person name="Horton D.L."/>
            <person name="Alikhan N.F."/>
            <person name="Baker D."/>
            <person name="Gharbi K."/>
            <person name="Hall N."/>
            <person name="Watson M."/>
            <person name="Adriaenssens E.M."/>
            <person name="Foster-Nyarko E."/>
            <person name="Jarju S."/>
            <person name="Secka A."/>
            <person name="Antonio M."/>
            <person name="Oren A."/>
            <person name="Chaudhuri R.R."/>
            <person name="La Ragione R."/>
            <person name="Hildebrand F."/>
            <person name="Pallen M.J."/>
        </authorList>
    </citation>
    <scope>NUCLEOTIDE SEQUENCE</scope>
    <source>
        <strain evidence="5">CHK33-5263</strain>
    </source>
</reference>
<dbReference type="EMBL" id="DXBS01000073">
    <property type="protein sequence ID" value="HIZ24578.1"/>
    <property type="molecule type" value="Genomic_DNA"/>
</dbReference>
<dbReference type="PROSITE" id="PS50943">
    <property type="entry name" value="HTH_CROC1"/>
    <property type="match status" value="2"/>
</dbReference>
<comment type="caution">
    <text evidence="5">The sequence shown here is derived from an EMBL/GenBank/DDBJ whole genome shotgun (WGS) entry which is preliminary data.</text>
</comment>
<evidence type="ECO:0000256" key="2">
    <source>
        <dbReference type="ARBA" id="ARBA00023125"/>
    </source>
</evidence>
<dbReference type="GO" id="GO:0003677">
    <property type="term" value="F:DNA binding"/>
    <property type="evidence" value="ECO:0007669"/>
    <property type="project" value="UniProtKB-KW"/>
</dbReference>
<dbReference type="Proteomes" id="UP000824044">
    <property type="component" value="Unassembled WGS sequence"/>
</dbReference>
<keyword evidence="3" id="KW-0804">Transcription</keyword>
<evidence type="ECO:0000259" key="4">
    <source>
        <dbReference type="PROSITE" id="PS50943"/>
    </source>
</evidence>
<accession>A0A9D2DWX0</accession>
<dbReference type="PANTHER" id="PTHR40661:SF3">
    <property type="entry name" value="FELS-1 PROPHAGE TRANSCRIPTIONAL REGULATOR"/>
    <property type="match status" value="1"/>
</dbReference>
<reference evidence="5" key="2">
    <citation type="submission" date="2021-04" db="EMBL/GenBank/DDBJ databases">
        <authorList>
            <person name="Gilroy R."/>
        </authorList>
    </citation>
    <scope>NUCLEOTIDE SEQUENCE</scope>
    <source>
        <strain evidence="5">CHK33-5263</strain>
    </source>
</reference>
<dbReference type="AlphaFoldDB" id="A0A9D2DWX0"/>
<sequence>MDTQKETDILSNFGETLSELMFDAHLTPEALSKAIGADLSVIYRYLRKEQLPTLQRALAIADLFACSLDYLFGLSHAEPHMTYRPAPPFAERFRTMLAQHGQTRYYLAKKTQFSAQTLDDWYHGKRQPGMESVISLAEHFHCSLDELLGRES</sequence>
<keyword evidence="2" id="KW-0238">DNA-binding</keyword>
<name>A0A9D2DWX0_9FIRM</name>
<dbReference type="Pfam" id="PF01381">
    <property type="entry name" value="HTH_3"/>
    <property type="match status" value="1"/>
</dbReference>
<evidence type="ECO:0000313" key="6">
    <source>
        <dbReference type="Proteomes" id="UP000824044"/>
    </source>
</evidence>
<dbReference type="CDD" id="cd00093">
    <property type="entry name" value="HTH_XRE"/>
    <property type="match status" value="2"/>
</dbReference>
<evidence type="ECO:0000313" key="5">
    <source>
        <dbReference type="EMBL" id="HIZ24578.1"/>
    </source>
</evidence>
<dbReference type="Gene3D" id="1.10.260.40">
    <property type="entry name" value="lambda repressor-like DNA-binding domains"/>
    <property type="match status" value="2"/>
</dbReference>
<feature type="domain" description="HTH cro/C1-type" evidence="4">
    <location>
        <begin position="107"/>
        <end position="147"/>
    </location>
</feature>
<gene>
    <name evidence="5" type="ORF">H9812_03770</name>
</gene>
<organism evidence="5 6">
    <name type="scientific">Candidatus Gallimonas intestinigallinarum</name>
    <dbReference type="NCBI Taxonomy" id="2838604"/>
    <lineage>
        <taxon>Bacteria</taxon>
        <taxon>Bacillati</taxon>
        <taxon>Bacillota</taxon>
        <taxon>Clostridia</taxon>
        <taxon>Candidatus Gallimonas</taxon>
    </lineage>
</organism>
<protein>
    <submittedName>
        <fullName evidence="5">Helix-turn-helix domain-containing protein</fullName>
    </submittedName>
</protein>
<dbReference type="SUPFAM" id="SSF47413">
    <property type="entry name" value="lambda repressor-like DNA-binding domains"/>
    <property type="match status" value="2"/>
</dbReference>
<evidence type="ECO:0000256" key="1">
    <source>
        <dbReference type="ARBA" id="ARBA00023015"/>
    </source>
</evidence>
<evidence type="ECO:0000256" key="3">
    <source>
        <dbReference type="ARBA" id="ARBA00023163"/>
    </source>
</evidence>
<feature type="domain" description="HTH cro/C1-type" evidence="4">
    <location>
        <begin position="26"/>
        <end position="71"/>
    </location>
</feature>